<dbReference type="RefSeq" id="WP_074584843.1">
    <property type="nucleotide sequence ID" value="NZ_FMWB01000015.1"/>
</dbReference>
<name>A0A1G5PDJ7_9PSED</name>
<dbReference type="AlphaFoldDB" id="A0A1G5PDJ7"/>
<evidence type="ECO:0000256" key="1">
    <source>
        <dbReference type="ARBA" id="ARBA00022553"/>
    </source>
</evidence>
<dbReference type="PANTHER" id="PTHR44591:SF3">
    <property type="entry name" value="RESPONSE REGULATORY DOMAIN-CONTAINING PROTEIN"/>
    <property type="match status" value="1"/>
</dbReference>
<organism evidence="4 5">
    <name type="scientific">Pseudomonas oryzihabitans</name>
    <dbReference type="NCBI Taxonomy" id="47885"/>
    <lineage>
        <taxon>Bacteria</taxon>
        <taxon>Pseudomonadati</taxon>
        <taxon>Pseudomonadota</taxon>
        <taxon>Gammaproteobacteria</taxon>
        <taxon>Pseudomonadales</taxon>
        <taxon>Pseudomonadaceae</taxon>
        <taxon>Pseudomonas</taxon>
    </lineage>
</organism>
<dbReference type="Pfam" id="PF00072">
    <property type="entry name" value="Response_reg"/>
    <property type="match status" value="1"/>
</dbReference>
<evidence type="ECO:0000259" key="3">
    <source>
        <dbReference type="PROSITE" id="PS50110"/>
    </source>
</evidence>
<feature type="modified residue" description="4-aspartylphosphate" evidence="2">
    <location>
        <position position="58"/>
    </location>
</feature>
<dbReference type="PANTHER" id="PTHR44591">
    <property type="entry name" value="STRESS RESPONSE REGULATOR PROTEIN 1"/>
    <property type="match status" value="1"/>
</dbReference>
<accession>A0A1G5PDJ7</accession>
<dbReference type="SMART" id="SM00448">
    <property type="entry name" value="REC"/>
    <property type="match status" value="1"/>
</dbReference>
<protein>
    <submittedName>
        <fullName evidence="4">Response regulator receiver domain-containing protein</fullName>
    </submittedName>
</protein>
<reference evidence="5" key="1">
    <citation type="submission" date="2016-10" db="EMBL/GenBank/DDBJ databases">
        <authorList>
            <person name="de Groot N.N."/>
        </authorList>
    </citation>
    <scope>NUCLEOTIDE SEQUENCE [LARGE SCALE GENOMIC DNA]</scope>
    <source>
        <strain evidence="5">DSM 15758</strain>
    </source>
</reference>
<dbReference type="GO" id="GO:0000160">
    <property type="term" value="P:phosphorelay signal transduction system"/>
    <property type="evidence" value="ECO:0007669"/>
    <property type="project" value="InterPro"/>
</dbReference>
<dbReference type="EMBL" id="FMWB01000015">
    <property type="protein sequence ID" value="SCZ47625.1"/>
    <property type="molecule type" value="Genomic_DNA"/>
</dbReference>
<feature type="domain" description="Response regulatory" evidence="3">
    <location>
        <begin position="8"/>
        <end position="121"/>
    </location>
</feature>
<evidence type="ECO:0000313" key="5">
    <source>
        <dbReference type="Proteomes" id="UP000183046"/>
    </source>
</evidence>
<dbReference type="InterPro" id="IPR001789">
    <property type="entry name" value="Sig_transdc_resp-reg_receiver"/>
</dbReference>
<evidence type="ECO:0000256" key="2">
    <source>
        <dbReference type="PROSITE-ProRule" id="PRU00169"/>
    </source>
</evidence>
<evidence type="ECO:0000313" key="4">
    <source>
        <dbReference type="EMBL" id="SCZ47625.1"/>
    </source>
</evidence>
<proteinExistence type="predicted"/>
<gene>
    <name evidence="4" type="ORF">SAMN05216279_11522</name>
</gene>
<dbReference type="PROSITE" id="PS50110">
    <property type="entry name" value="RESPONSE_REGULATORY"/>
    <property type="match status" value="1"/>
</dbReference>
<dbReference type="SUPFAM" id="SSF52172">
    <property type="entry name" value="CheY-like"/>
    <property type="match status" value="1"/>
</dbReference>
<dbReference type="InterPro" id="IPR050595">
    <property type="entry name" value="Bact_response_regulator"/>
</dbReference>
<comment type="caution">
    <text evidence="4">The sequence shown here is derived from an EMBL/GenBank/DDBJ whole genome shotgun (WGS) entry which is preliminary data.</text>
</comment>
<dbReference type="OrthoDB" id="6984387at2"/>
<keyword evidence="1 2" id="KW-0597">Phosphoprotein</keyword>
<sequence>MLNLSSFRIVVVEDNDTLSSILEDFFADRGAKAAHFDNADDALVTILQEGKPDLLITDQLLPGQLKGTDLVRLLLGRWPDLPTVLTTGYGYEIGRDLPAQVVYLQKPWLLDALERAIADAFR</sequence>
<dbReference type="Proteomes" id="UP000183046">
    <property type="component" value="Unassembled WGS sequence"/>
</dbReference>
<dbReference type="Gene3D" id="3.40.50.2300">
    <property type="match status" value="1"/>
</dbReference>
<dbReference type="InterPro" id="IPR011006">
    <property type="entry name" value="CheY-like_superfamily"/>
</dbReference>